<dbReference type="Gene3D" id="3.30.565.10">
    <property type="entry name" value="Histidine kinase-like ATPase, C-terminal domain"/>
    <property type="match status" value="1"/>
</dbReference>
<evidence type="ECO:0000256" key="5">
    <source>
        <dbReference type="ARBA" id="ARBA00022741"/>
    </source>
</evidence>
<dbReference type="InterPro" id="IPR003594">
    <property type="entry name" value="HATPase_dom"/>
</dbReference>
<dbReference type="Pfam" id="PF07730">
    <property type="entry name" value="HisKA_3"/>
    <property type="match status" value="1"/>
</dbReference>
<dbReference type="PANTHER" id="PTHR24421">
    <property type="entry name" value="NITRATE/NITRITE SENSOR PROTEIN NARX-RELATED"/>
    <property type="match status" value="1"/>
</dbReference>
<keyword evidence="4" id="KW-0808">Transferase</keyword>
<dbReference type="GO" id="GO:0005524">
    <property type="term" value="F:ATP binding"/>
    <property type="evidence" value="ECO:0007669"/>
    <property type="project" value="UniProtKB-KW"/>
</dbReference>
<evidence type="ECO:0000256" key="8">
    <source>
        <dbReference type="ARBA" id="ARBA00023012"/>
    </source>
</evidence>
<dbReference type="GO" id="GO:0000155">
    <property type="term" value="F:phosphorelay sensor kinase activity"/>
    <property type="evidence" value="ECO:0007669"/>
    <property type="project" value="InterPro"/>
</dbReference>
<dbReference type="CDD" id="cd16917">
    <property type="entry name" value="HATPase_UhpB-NarQ-NarX-like"/>
    <property type="match status" value="1"/>
</dbReference>
<proteinExistence type="predicted"/>
<dbReference type="InterPro" id="IPR011712">
    <property type="entry name" value="Sig_transdc_His_kin_sub3_dim/P"/>
</dbReference>
<reference evidence="10 11" key="2">
    <citation type="submission" date="2018-03" db="EMBL/GenBank/DDBJ databases">
        <authorList>
            <person name="Keele B.F."/>
        </authorList>
    </citation>
    <scope>NUCLEOTIDE SEQUENCE [LARGE SCALE GENOMIC DNA]</scope>
    <source>
        <strain evidence="10 11">D13</strain>
    </source>
</reference>
<dbReference type="InterPro" id="IPR036890">
    <property type="entry name" value="HATPase_C_sf"/>
</dbReference>
<dbReference type="InterPro" id="IPR050482">
    <property type="entry name" value="Sensor_HK_TwoCompSys"/>
</dbReference>
<evidence type="ECO:0000313" key="10">
    <source>
        <dbReference type="EMBL" id="AVP98418.1"/>
    </source>
</evidence>
<keyword evidence="7" id="KW-0067">ATP-binding</keyword>
<dbReference type="OrthoDB" id="9797605at2"/>
<reference evidence="10 11" key="1">
    <citation type="submission" date="2018-03" db="EMBL/GenBank/DDBJ databases">
        <title>Ahniella affigens gen. nov., sp. nov., a gammaproteobacterium isolated from sandy soil near a stream.</title>
        <authorList>
            <person name="Ko Y."/>
            <person name="Kim J.-H."/>
        </authorList>
    </citation>
    <scope>NUCLEOTIDE SEQUENCE [LARGE SCALE GENOMIC DNA]</scope>
    <source>
        <strain evidence="10 11">D13</strain>
    </source>
</reference>
<keyword evidence="11" id="KW-1185">Reference proteome</keyword>
<protein>
    <recommendedName>
        <fullName evidence="2">histidine kinase</fullName>
        <ecNumber evidence="2">2.7.13.3</ecNumber>
    </recommendedName>
</protein>
<evidence type="ECO:0000256" key="4">
    <source>
        <dbReference type="ARBA" id="ARBA00022679"/>
    </source>
</evidence>
<dbReference type="AlphaFoldDB" id="A0A2P1PUA2"/>
<keyword evidence="5" id="KW-0547">Nucleotide-binding</keyword>
<accession>A0A2P1PUA2</accession>
<gene>
    <name evidence="10" type="ORF">C7S18_15015</name>
</gene>
<comment type="catalytic activity">
    <reaction evidence="1">
        <text>ATP + protein L-histidine = ADP + protein N-phospho-L-histidine.</text>
        <dbReference type="EC" id="2.7.13.3"/>
    </reaction>
</comment>
<dbReference type="SUPFAM" id="SSF55874">
    <property type="entry name" value="ATPase domain of HSP90 chaperone/DNA topoisomerase II/histidine kinase"/>
    <property type="match status" value="1"/>
</dbReference>
<dbReference type="Pfam" id="PF02518">
    <property type="entry name" value="HATPase_c"/>
    <property type="match status" value="1"/>
</dbReference>
<organism evidence="10 11">
    <name type="scientific">Ahniella affigens</name>
    <dbReference type="NCBI Taxonomy" id="2021234"/>
    <lineage>
        <taxon>Bacteria</taxon>
        <taxon>Pseudomonadati</taxon>
        <taxon>Pseudomonadota</taxon>
        <taxon>Gammaproteobacteria</taxon>
        <taxon>Lysobacterales</taxon>
        <taxon>Rhodanobacteraceae</taxon>
        <taxon>Ahniella</taxon>
    </lineage>
</organism>
<dbReference type="SMART" id="SM00387">
    <property type="entry name" value="HATPase_c"/>
    <property type="match status" value="1"/>
</dbReference>
<dbReference type="EC" id="2.7.13.3" evidence="2"/>
<sequence length="258" mass="28533">MSHDADRADLLAQLRQLQADQARIRNTLLERDRRFQHLARSVFRVTESERRRLARDLHDGVGQKLSAAMHRLSQLQANPALTVREHADLDALAALVADCLHDIRNLSRLMRPQILDDLGLVPALQWLFRSFREHHGLDITDDIQELGLALDDDLNTVVFRLIQEALSNVAKHAGASQVVVRLARKTSAIHVLIADNGRGCDIEQALGQGSTSQSTGLSGMQERVHLFGGTIQFHSAPMDGMQIRVSIPLPDAASPVAP</sequence>
<dbReference type="KEGG" id="xba:C7S18_15015"/>
<dbReference type="EMBL" id="CP027860">
    <property type="protein sequence ID" value="AVP98418.1"/>
    <property type="molecule type" value="Genomic_DNA"/>
</dbReference>
<keyword evidence="6 10" id="KW-0418">Kinase</keyword>
<evidence type="ECO:0000256" key="3">
    <source>
        <dbReference type="ARBA" id="ARBA00022553"/>
    </source>
</evidence>
<evidence type="ECO:0000256" key="6">
    <source>
        <dbReference type="ARBA" id="ARBA00022777"/>
    </source>
</evidence>
<keyword evidence="3" id="KW-0597">Phosphoprotein</keyword>
<name>A0A2P1PUA2_9GAMM</name>
<dbReference type="PANTHER" id="PTHR24421:SF10">
    <property type="entry name" value="NITRATE_NITRITE SENSOR PROTEIN NARQ"/>
    <property type="match status" value="1"/>
</dbReference>
<dbReference type="GO" id="GO:0016020">
    <property type="term" value="C:membrane"/>
    <property type="evidence" value="ECO:0007669"/>
    <property type="project" value="InterPro"/>
</dbReference>
<evidence type="ECO:0000256" key="7">
    <source>
        <dbReference type="ARBA" id="ARBA00022840"/>
    </source>
</evidence>
<evidence type="ECO:0000259" key="9">
    <source>
        <dbReference type="SMART" id="SM00387"/>
    </source>
</evidence>
<evidence type="ECO:0000256" key="2">
    <source>
        <dbReference type="ARBA" id="ARBA00012438"/>
    </source>
</evidence>
<keyword evidence="8" id="KW-0902">Two-component regulatory system</keyword>
<dbReference type="Proteomes" id="UP000241074">
    <property type="component" value="Chromosome"/>
</dbReference>
<dbReference type="Gene3D" id="1.20.5.1930">
    <property type="match status" value="1"/>
</dbReference>
<evidence type="ECO:0000313" key="11">
    <source>
        <dbReference type="Proteomes" id="UP000241074"/>
    </source>
</evidence>
<dbReference type="GO" id="GO:0046983">
    <property type="term" value="F:protein dimerization activity"/>
    <property type="evidence" value="ECO:0007669"/>
    <property type="project" value="InterPro"/>
</dbReference>
<evidence type="ECO:0000256" key="1">
    <source>
        <dbReference type="ARBA" id="ARBA00000085"/>
    </source>
</evidence>
<feature type="domain" description="Histidine kinase/HSP90-like ATPase" evidence="9">
    <location>
        <begin position="153"/>
        <end position="251"/>
    </location>
</feature>